<name>A0A7V3YID0_9BACT</name>
<sequence length="152" mass="16661">MEGRFLLFGRSRNGGFLLLEALLSITIGIIIICGALGVFAQCIRLFSLTLERIEEKEQALSALYTVFHLARYGDNAVVSEGGRRFSVRLRSATLSVYALRGSLLLAHKGTANPIAEGCTGVAFSFLQHSLTARISFGNEVYTLQVLPGYFKR</sequence>
<dbReference type="EMBL" id="DTFV01000143">
    <property type="protein sequence ID" value="HGI31645.1"/>
    <property type="molecule type" value="Genomic_DNA"/>
</dbReference>
<feature type="transmembrane region" description="Helical" evidence="1">
    <location>
        <begin position="21"/>
        <end position="40"/>
    </location>
</feature>
<accession>A0A7V3YID0</accession>
<gene>
    <name evidence="2" type="ORF">ENV30_10175</name>
</gene>
<dbReference type="AlphaFoldDB" id="A0A7V3YID0"/>
<keyword evidence="1" id="KW-0812">Transmembrane</keyword>
<comment type="caution">
    <text evidence="2">The sequence shown here is derived from an EMBL/GenBank/DDBJ whole genome shotgun (WGS) entry which is preliminary data.</text>
</comment>
<proteinExistence type="predicted"/>
<organism evidence="2">
    <name type="scientific">Candidatus Caldatribacterium californiense</name>
    <dbReference type="NCBI Taxonomy" id="1454726"/>
    <lineage>
        <taxon>Bacteria</taxon>
        <taxon>Pseudomonadati</taxon>
        <taxon>Atribacterota</taxon>
        <taxon>Atribacteria</taxon>
        <taxon>Atribacterales</taxon>
        <taxon>Candidatus Caldatribacteriaceae</taxon>
        <taxon>Candidatus Caldatribacterium</taxon>
    </lineage>
</organism>
<keyword evidence="1" id="KW-1133">Transmembrane helix</keyword>
<reference evidence="2" key="1">
    <citation type="journal article" date="2020" name="mSystems">
        <title>Genome- and Community-Level Interaction Insights into Carbon Utilization and Element Cycling Functions of Hydrothermarchaeota in Hydrothermal Sediment.</title>
        <authorList>
            <person name="Zhou Z."/>
            <person name="Liu Y."/>
            <person name="Xu W."/>
            <person name="Pan J."/>
            <person name="Luo Z.H."/>
            <person name="Li M."/>
        </authorList>
    </citation>
    <scope>NUCLEOTIDE SEQUENCE [LARGE SCALE GENOMIC DNA]</scope>
    <source>
        <strain evidence="2">SpSt-747</strain>
    </source>
</reference>
<keyword evidence="1" id="KW-0472">Membrane</keyword>
<evidence type="ECO:0000313" key="2">
    <source>
        <dbReference type="EMBL" id="HGI31645.1"/>
    </source>
</evidence>
<protein>
    <submittedName>
        <fullName evidence="2">Uncharacterized protein</fullName>
    </submittedName>
</protein>
<evidence type="ECO:0000256" key="1">
    <source>
        <dbReference type="SAM" id="Phobius"/>
    </source>
</evidence>